<organism evidence="2 3">
    <name type="scientific">Brenneria goodwinii</name>
    <dbReference type="NCBI Taxonomy" id="1109412"/>
    <lineage>
        <taxon>Bacteria</taxon>
        <taxon>Pseudomonadati</taxon>
        <taxon>Pseudomonadota</taxon>
        <taxon>Gammaproteobacteria</taxon>
        <taxon>Enterobacterales</taxon>
        <taxon>Pectobacteriaceae</taxon>
        <taxon>Brenneria</taxon>
    </lineage>
</organism>
<name>A0A0G4K0K8_9GAMM</name>
<dbReference type="Pfam" id="PF13302">
    <property type="entry name" value="Acetyltransf_3"/>
    <property type="match status" value="1"/>
</dbReference>
<accession>A0A0G4K0K8</accession>
<dbReference type="PANTHER" id="PTHR43792">
    <property type="entry name" value="GNAT FAMILY, PUTATIVE (AFU_ORTHOLOGUE AFUA_3G00765)-RELATED-RELATED"/>
    <property type="match status" value="1"/>
</dbReference>
<dbReference type="RefSeq" id="WP_048638754.1">
    <property type="nucleotide sequence ID" value="NZ_CGIG01000001.1"/>
</dbReference>
<proteinExistence type="predicted"/>
<dbReference type="EMBL" id="CGIG01000001">
    <property type="protein sequence ID" value="CPR19866.1"/>
    <property type="molecule type" value="Genomic_DNA"/>
</dbReference>
<dbReference type="Proteomes" id="UP000044377">
    <property type="component" value="Unassembled WGS sequence"/>
</dbReference>
<feature type="domain" description="N-acetyltransferase" evidence="1">
    <location>
        <begin position="9"/>
        <end position="168"/>
    </location>
</feature>
<dbReference type="Gene3D" id="3.40.630.30">
    <property type="match status" value="1"/>
</dbReference>
<gene>
    <name evidence="2" type="ORF">BN1221_04001c</name>
</gene>
<evidence type="ECO:0000259" key="1">
    <source>
        <dbReference type="PROSITE" id="PS51186"/>
    </source>
</evidence>
<reference evidence="3" key="1">
    <citation type="submission" date="2015-01" db="EMBL/GenBank/DDBJ databases">
        <authorList>
            <person name="Paterson Steve"/>
        </authorList>
    </citation>
    <scope>NUCLEOTIDE SEQUENCE [LARGE SCALE GENOMIC DNA]</scope>
    <source>
        <strain evidence="3">OBR1</strain>
    </source>
</reference>
<dbReference type="PANTHER" id="PTHR43792:SF1">
    <property type="entry name" value="N-ACETYLTRANSFERASE DOMAIN-CONTAINING PROTEIN"/>
    <property type="match status" value="1"/>
</dbReference>
<dbReference type="STRING" id="1109412.BN1221_04001c"/>
<evidence type="ECO:0000313" key="3">
    <source>
        <dbReference type="Proteomes" id="UP000044377"/>
    </source>
</evidence>
<keyword evidence="2" id="KW-0808">Transferase</keyword>
<dbReference type="SUPFAM" id="SSF55729">
    <property type="entry name" value="Acyl-CoA N-acyltransferases (Nat)"/>
    <property type="match status" value="1"/>
</dbReference>
<sequence length="190" mass="21275">MERCPSERLILRQWQAADRAPFAAICADPQAMEFLIPLPTVDDSNAWIDRQIAHQAAHGFCLWPLEEKTTGEFIGAVGLVRVGYDAHFTPAVEIGWRIACKFWGKGYAPEAARAALAFGFSELKLDEIVATTVAANVRSRRVMHKLGMTHNPADDFDYPRVPAGHPLKSVMLYRLSRTQWINQQNSSPID</sequence>
<protein>
    <submittedName>
        <fullName evidence="2">Acetyltransferase, GNAT family</fullName>
    </submittedName>
</protein>
<dbReference type="PROSITE" id="PS51186">
    <property type="entry name" value="GNAT"/>
    <property type="match status" value="1"/>
</dbReference>
<dbReference type="InterPro" id="IPR016181">
    <property type="entry name" value="Acyl_CoA_acyltransferase"/>
</dbReference>
<evidence type="ECO:0000313" key="2">
    <source>
        <dbReference type="EMBL" id="CPR19866.1"/>
    </source>
</evidence>
<dbReference type="InterPro" id="IPR000182">
    <property type="entry name" value="GNAT_dom"/>
</dbReference>
<dbReference type="InterPro" id="IPR051531">
    <property type="entry name" value="N-acetyltransferase"/>
</dbReference>
<dbReference type="GO" id="GO:0016747">
    <property type="term" value="F:acyltransferase activity, transferring groups other than amino-acyl groups"/>
    <property type="evidence" value="ECO:0007669"/>
    <property type="project" value="InterPro"/>
</dbReference>
<dbReference type="OrthoDB" id="9801656at2"/>
<dbReference type="AlphaFoldDB" id="A0A0G4K0K8"/>
<keyword evidence="3" id="KW-1185">Reference proteome</keyword>